<protein>
    <submittedName>
        <fullName evidence="2">U3 small nucleolar ribonucleoprotein protein imp4-like</fullName>
    </submittedName>
</protein>
<dbReference type="InParanoid" id="A0A078B2G3"/>
<dbReference type="PANTHER" id="PTHR22734:SF2">
    <property type="entry name" value="U3 SMALL NUCLEOLAR RIBONUCLEOPROTEIN PROTEIN IMP4"/>
    <property type="match status" value="1"/>
</dbReference>
<dbReference type="InterPro" id="IPR007109">
    <property type="entry name" value="Brix"/>
</dbReference>
<keyword evidence="2" id="KW-0687">Ribonucleoprotein</keyword>
<name>A0A078B2G3_STYLE</name>
<organism evidence="2 3">
    <name type="scientific">Stylonychia lemnae</name>
    <name type="common">Ciliate</name>
    <dbReference type="NCBI Taxonomy" id="5949"/>
    <lineage>
        <taxon>Eukaryota</taxon>
        <taxon>Sar</taxon>
        <taxon>Alveolata</taxon>
        <taxon>Ciliophora</taxon>
        <taxon>Intramacronucleata</taxon>
        <taxon>Spirotrichea</taxon>
        <taxon>Stichotrichia</taxon>
        <taxon>Sporadotrichida</taxon>
        <taxon>Oxytrichidae</taxon>
        <taxon>Stylonychinae</taxon>
        <taxon>Stylonychia</taxon>
    </lineage>
</organism>
<evidence type="ECO:0000259" key="1">
    <source>
        <dbReference type="PROSITE" id="PS50833"/>
    </source>
</evidence>
<dbReference type="Proteomes" id="UP000039865">
    <property type="component" value="Unassembled WGS sequence"/>
</dbReference>
<dbReference type="PROSITE" id="PS50833">
    <property type="entry name" value="BRIX"/>
    <property type="match status" value="1"/>
</dbReference>
<sequence length="288" mass="34130">MIRRNIRLRKEYLFNKNKDLKDKEHQEKLMKIKKAVENDRKLPTEFKKNKDELMHDLELADDKTIVARSHIDDEYEEAKYRDPKILVTTSRTASQRLTQFQKEIKLILPNSVRMNRGNYVLKDLVKICQTNNITDLIILHETRGEPDGLIVSHMPYGPTAYFGLSNVVLRHDLKDKVDPVSEAYPHMIFQNFNTKLGDRISDILKYLFPLPKVDSKRVMSFVNDEDFISFRHHVYKKEDHKNVQLKELGPRFEMKPYQIVLGTVDLNDAQKEWVLRPYMNTAKKRNYL</sequence>
<gene>
    <name evidence="2" type="primary">Contig15118.g16113</name>
    <name evidence="2" type="ORF">STYLEM_17859</name>
</gene>
<dbReference type="AlphaFoldDB" id="A0A078B2G3"/>
<dbReference type="OrthoDB" id="10253204at2759"/>
<proteinExistence type="predicted"/>
<reference evidence="2 3" key="1">
    <citation type="submission" date="2014-06" db="EMBL/GenBank/DDBJ databases">
        <authorList>
            <person name="Swart Estienne"/>
        </authorList>
    </citation>
    <scope>NUCLEOTIDE SEQUENCE [LARGE SCALE GENOMIC DNA]</scope>
    <source>
        <strain evidence="2 3">130c</strain>
    </source>
</reference>
<dbReference type="GO" id="GO:0042274">
    <property type="term" value="P:ribosomal small subunit biogenesis"/>
    <property type="evidence" value="ECO:0007669"/>
    <property type="project" value="UniProtKB-ARBA"/>
</dbReference>
<dbReference type="FunCoup" id="A0A078B2G3">
    <property type="interactions" value="455"/>
</dbReference>
<dbReference type="PANTHER" id="PTHR22734">
    <property type="entry name" value="U3 SMALL NUCLEOLAR RIBONUCLEOPROTEIN PROTEIN IMP4"/>
    <property type="match status" value="1"/>
</dbReference>
<dbReference type="FunFam" id="3.40.50.10480:FF:000001">
    <property type="entry name" value="IMP4, U3 small nucleolar ribonucleoprotein"/>
    <property type="match status" value="1"/>
</dbReference>
<dbReference type="SMART" id="SM00879">
    <property type="entry name" value="Brix"/>
    <property type="match status" value="1"/>
</dbReference>
<dbReference type="EMBL" id="CCKQ01016856">
    <property type="protein sequence ID" value="CDW88735.1"/>
    <property type="molecule type" value="Genomic_DNA"/>
</dbReference>
<keyword evidence="3" id="KW-1185">Reference proteome</keyword>
<evidence type="ECO:0000313" key="3">
    <source>
        <dbReference type="Proteomes" id="UP000039865"/>
    </source>
</evidence>
<accession>A0A078B2G3</accession>
<feature type="domain" description="Brix" evidence="1">
    <location>
        <begin position="83"/>
        <end position="265"/>
    </location>
</feature>
<dbReference type="GO" id="GO:0006364">
    <property type="term" value="P:rRNA processing"/>
    <property type="evidence" value="ECO:0007669"/>
    <property type="project" value="InterPro"/>
</dbReference>
<dbReference type="InterPro" id="IPR044281">
    <property type="entry name" value="IMP4/RPF1"/>
</dbReference>
<dbReference type="Gene3D" id="3.40.50.10480">
    <property type="entry name" value="Probable brix-domain ribosomal biogenesis protein"/>
    <property type="match status" value="1"/>
</dbReference>
<dbReference type="GO" id="GO:0034457">
    <property type="term" value="C:Mpp10 complex"/>
    <property type="evidence" value="ECO:0007669"/>
    <property type="project" value="UniProtKB-ARBA"/>
</dbReference>
<dbReference type="Pfam" id="PF04427">
    <property type="entry name" value="Brix"/>
    <property type="match status" value="1"/>
</dbReference>
<dbReference type="SUPFAM" id="SSF52954">
    <property type="entry name" value="Class II aaRS ABD-related"/>
    <property type="match status" value="1"/>
</dbReference>
<dbReference type="GO" id="GO:0042134">
    <property type="term" value="F:rRNA primary transcript binding"/>
    <property type="evidence" value="ECO:0007669"/>
    <property type="project" value="InterPro"/>
</dbReference>
<evidence type="ECO:0000313" key="2">
    <source>
        <dbReference type="EMBL" id="CDW88735.1"/>
    </source>
</evidence>
<dbReference type="GO" id="GO:0030515">
    <property type="term" value="F:snoRNA binding"/>
    <property type="evidence" value="ECO:0007669"/>
    <property type="project" value="TreeGrafter"/>
</dbReference>
<dbReference type="OMA" id="IGTMSEQ"/>
<dbReference type="GO" id="GO:0005654">
    <property type="term" value="C:nucleoplasm"/>
    <property type="evidence" value="ECO:0007669"/>
    <property type="project" value="UniProtKB-ARBA"/>
</dbReference>
<dbReference type="GO" id="GO:0032040">
    <property type="term" value="C:small-subunit processome"/>
    <property type="evidence" value="ECO:0007669"/>
    <property type="project" value="TreeGrafter"/>
</dbReference>